<gene>
    <name evidence="1" type="ORF">GWI33_012429</name>
</gene>
<dbReference type="AlphaFoldDB" id="A0A834IA56"/>
<comment type="caution">
    <text evidence="1">The sequence shown here is derived from an EMBL/GenBank/DDBJ whole genome shotgun (WGS) entry which is preliminary data.</text>
</comment>
<evidence type="ECO:0000313" key="2">
    <source>
        <dbReference type="Proteomes" id="UP000625711"/>
    </source>
</evidence>
<accession>A0A834IA56</accession>
<dbReference type="EMBL" id="JAACXV010011866">
    <property type="protein sequence ID" value="KAF7274908.1"/>
    <property type="molecule type" value="Genomic_DNA"/>
</dbReference>
<proteinExistence type="predicted"/>
<evidence type="ECO:0000313" key="1">
    <source>
        <dbReference type="EMBL" id="KAF7274908.1"/>
    </source>
</evidence>
<protein>
    <submittedName>
        <fullName evidence="1">Uncharacterized protein</fullName>
    </submittedName>
</protein>
<name>A0A834IA56_RHYFE</name>
<dbReference type="Proteomes" id="UP000625711">
    <property type="component" value="Unassembled WGS sequence"/>
</dbReference>
<sequence length="80" mass="9216">MHCRLGRFLHFQVTKSARESLKPFTEDNVKIRRRRGPGSRRSAQNARCCGTESGTEIRLDTEILVMDWLVVRFSSDGANY</sequence>
<organism evidence="1 2">
    <name type="scientific">Rhynchophorus ferrugineus</name>
    <name type="common">Red palm weevil</name>
    <name type="synonym">Curculio ferrugineus</name>
    <dbReference type="NCBI Taxonomy" id="354439"/>
    <lineage>
        <taxon>Eukaryota</taxon>
        <taxon>Metazoa</taxon>
        <taxon>Ecdysozoa</taxon>
        <taxon>Arthropoda</taxon>
        <taxon>Hexapoda</taxon>
        <taxon>Insecta</taxon>
        <taxon>Pterygota</taxon>
        <taxon>Neoptera</taxon>
        <taxon>Endopterygota</taxon>
        <taxon>Coleoptera</taxon>
        <taxon>Polyphaga</taxon>
        <taxon>Cucujiformia</taxon>
        <taxon>Curculionidae</taxon>
        <taxon>Dryophthorinae</taxon>
        <taxon>Rhynchophorus</taxon>
    </lineage>
</organism>
<keyword evidence="2" id="KW-1185">Reference proteome</keyword>
<reference evidence="1" key="1">
    <citation type="submission" date="2020-08" db="EMBL/GenBank/DDBJ databases">
        <title>Genome sequencing and assembly of the red palm weevil Rhynchophorus ferrugineus.</title>
        <authorList>
            <person name="Dias G.B."/>
            <person name="Bergman C.M."/>
            <person name="Manee M."/>
        </authorList>
    </citation>
    <scope>NUCLEOTIDE SEQUENCE</scope>
    <source>
        <strain evidence="1">AA-2017</strain>
        <tissue evidence="1">Whole larva</tissue>
    </source>
</reference>